<protein>
    <recommendedName>
        <fullName evidence="3">Outer membrane protein with beta-barrel domain</fullName>
    </recommendedName>
</protein>
<reference evidence="1 2" key="1">
    <citation type="submission" date="2018-04" db="EMBL/GenBank/DDBJ databases">
        <title>Genomic Encyclopedia of Type Strains, Phase IV (KMG-IV): sequencing the most valuable type-strain genomes for metagenomic binning, comparative biology and taxonomic classification.</title>
        <authorList>
            <person name="Goeker M."/>
        </authorList>
    </citation>
    <scope>NUCLEOTIDE SEQUENCE [LARGE SCALE GENOMIC DNA]</scope>
    <source>
        <strain evidence="1 2">DSM 100231</strain>
    </source>
</reference>
<name>A0A2U1B2Q7_9BACT</name>
<dbReference type="Gene3D" id="2.40.160.20">
    <property type="match status" value="1"/>
</dbReference>
<dbReference type="OrthoDB" id="952442at2"/>
<gene>
    <name evidence="1" type="ORF">C8E01_102142</name>
</gene>
<keyword evidence="2" id="KW-1185">Reference proteome</keyword>
<sequence length="110" mass="12424">MQLRYTFPKGKVRPFANVGASYSYAVHSKRVESRYSSFHSTSYSEEKEALPGSDFKSHMFGAVAGVGILYPVKTKTFVLETRYETTEGISRLLSLRSSIKTFSLMAGYRF</sequence>
<dbReference type="InterPro" id="IPR011250">
    <property type="entry name" value="OMP/PagP_B-barrel"/>
</dbReference>
<evidence type="ECO:0000313" key="2">
    <source>
        <dbReference type="Proteomes" id="UP000245466"/>
    </source>
</evidence>
<dbReference type="EMBL" id="QEKI01000002">
    <property type="protein sequence ID" value="PVY42966.1"/>
    <property type="molecule type" value="Genomic_DNA"/>
</dbReference>
<evidence type="ECO:0008006" key="3">
    <source>
        <dbReference type="Google" id="ProtNLM"/>
    </source>
</evidence>
<dbReference type="SUPFAM" id="SSF56925">
    <property type="entry name" value="OMPA-like"/>
    <property type="match status" value="1"/>
</dbReference>
<proteinExistence type="predicted"/>
<evidence type="ECO:0000313" key="1">
    <source>
        <dbReference type="EMBL" id="PVY42966.1"/>
    </source>
</evidence>
<organism evidence="1 2">
    <name type="scientific">Pontibacter virosus</name>
    <dbReference type="NCBI Taxonomy" id="1765052"/>
    <lineage>
        <taxon>Bacteria</taxon>
        <taxon>Pseudomonadati</taxon>
        <taxon>Bacteroidota</taxon>
        <taxon>Cytophagia</taxon>
        <taxon>Cytophagales</taxon>
        <taxon>Hymenobacteraceae</taxon>
        <taxon>Pontibacter</taxon>
    </lineage>
</organism>
<dbReference type="Proteomes" id="UP000245466">
    <property type="component" value="Unassembled WGS sequence"/>
</dbReference>
<comment type="caution">
    <text evidence="1">The sequence shown here is derived from an EMBL/GenBank/DDBJ whole genome shotgun (WGS) entry which is preliminary data.</text>
</comment>
<dbReference type="AlphaFoldDB" id="A0A2U1B2Q7"/>
<dbReference type="RefSeq" id="WP_116542014.1">
    <property type="nucleotide sequence ID" value="NZ_QEKI01000002.1"/>
</dbReference>
<accession>A0A2U1B2Q7</accession>